<organism evidence="13 14">
    <name type="scientific">Mesorhizobium newzealandense</name>
    <dbReference type="NCBI Taxonomy" id="1300302"/>
    <lineage>
        <taxon>Bacteria</taxon>
        <taxon>Pseudomonadati</taxon>
        <taxon>Pseudomonadota</taxon>
        <taxon>Alphaproteobacteria</taxon>
        <taxon>Hyphomicrobiales</taxon>
        <taxon>Phyllobacteriaceae</taxon>
        <taxon>Mesorhizobium</taxon>
    </lineage>
</organism>
<dbReference type="InterPro" id="IPR002301">
    <property type="entry name" value="Ile-tRNA-ligase"/>
</dbReference>
<evidence type="ECO:0000256" key="7">
    <source>
        <dbReference type="ARBA" id="ARBA00023146"/>
    </source>
</evidence>
<dbReference type="PRINTS" id="PR00984">
    <property type="entry name" value="TRNASYNTHILE"/>
</dbReference>
<dbReference type="InterPro" id="IPR014729">
    <property type="entry name" value="Rossmann-like_a/b/a_fold"/>
</dbReference>
<evidence type="ECO:0000256" key="10">
    <source>
        <dbReference type="HAMAP-Rule" id="MF_02002"/>
    </source>
</evidence>
<evidence type="ECO:0000259" key="11">
    <source>
        <dbReference type="Pfam" id="PF00133"/>
    </source>
</evidence>
<evidence type="ECO:0000256" key="4">
    <source>
        <dbReference type="ARBA" id="ARBA00022741"/>
    </source>
</evidence>
<dbReference type="Proteomes" id="UP001597405">
    <property type="component" value="Unassembled WGS sequence"/>
</dbReference>
<dbReference type="InterPro" id="IPR002300">
    <property type="entry name" value="aa-tRNA-synth_Ia"/>
</dbReference>
<dbReference type="Gene3D" id="3.40.50.620">
    <property type="entry name" value="HUPs"/>
    <property type="match status" value="2"/>
</dbReference>
<keyword evidence="5 10" id="KW-0067">ATP-binding</keyword>
<comment type="domain">
    <text evidence="10">IleRS has two distinct active sites: one for aminoacylation and one for editing. The misactivated valine is translocated from the active site to the editing site, which sterically excludes the correctly activated isoleucine. The single editing site contains two valyl binding pockets, one specific for each substrate (Val-AMP or Val-tRNA(Ile)).</text>
</comment>
<dbReference type="PANTHER" id="PTHR42765">
    <property type="entry name" value="SOLEUCYL-TRNA SYNTHETASE"/>
    <property type="match status" value="1"/>
</dbReference>
<protein>
    <recommendedName>
        <fullName evidence="10">Isoleucine--tRNA ligase</fullName>
        <ecNumber evidence="10">6.1.1.5</ecNumber>
    </recommendedName>
    <alternativeName>
        <fullName evidence="10">Isoleucyl-tRNA synthetase</fullName>
        <shortName evidence="10">IleRS</shortName>
    </alternativeName>
</protein>
<dbReference type="Gene3D" id="3.90.740.10">
    <property type="entry name" value="Valyl/Leucyl/Isoleucyl-tRNA synthetase, editing domain"/>
    <property type="match status" value="1"/>
</dbReference>
<evidence type="ECO:0000256" key="1">
    <source>
        <dbReference type="ARBA" id="ARBA00006887"/>
    </source>
</evidence>
<evidence type="ECO:0000256" key="3">
    <source>
        <dbReference type="ARBA" id="ARBA00022598"/>
    </source>
</evidence>
<dbReference type="CDD" id="cd07960">
    <property type="entry name" value="Anticodon_Ia_Ile_BEm"/>
    <property type="match status" value="1"/>
</dbReference>
<feature type="short sequence motif" description="'KMSKS' region" evidence="10">
    <location>
        <begin position="654"/>
        <end position="658"/>
    </location>
</feature>
<evidence type="ECO:0000256" key="8">
    <source>
        <dbReference type="ARBA" id="ARBA00025217"/>
    </source>
</evidence>
<evidence type="ECO:0000256" key="2">
    <source>
        <dbReference type="ARBA" id="ARBA00022490"/>
    </source>
</evidence>
<feature type="domain" description="Methionyl/Valyl/Leucyl/Isoleucyl-tRNA synthetase anticodon-binding" evidence="12">
    <location>
        <begin position="736"/>
        <end position="884"/>
    </location>
</feature>
<dbReference type="EMBL" id="JBHUGZ010000025">
    <property type="protein sequence ID" value="MFD1986993.1"/>
    <property type="molecule type" value="Genomic_DNA"/>
</dbReference>
<comment type="caution">
    <text evidence="13">The sequence shown here is derived from an EMBL/GenBank/DDBJ whole genome shotgun (WGS) entry which is preliminary data.</text>
</comment>
<keyword evidence="14" id="KW-1185">Reference proteome</keyword>
<dbReference type="SUPFAM" id="SSF47323">
    <property type="entry name" value="Anticodon-binding domain of a subclass of class I aminoacyl-tRNA synthetases"/>
    <property type="match status" value="1"/>
</dbReference>
<dbReference type="SUPFAM" id="SSF52374">
    <property type="entry name" value="Nucleotidylyl transferase"/>
    <property type="match status" value="1"/>
</dbReference>
<evidence type="ECO:0000256" key="5">
    <source>
        <dbReference type="ARBA" id="ARBA00022840"/>
    </source>
</evidence>
<evidence type="ECO:0000259" key="12">
    <source>
        <dbReference type="Pfam" id="PF08264"/>
    </source>
</evidence>
<proteinExistence type="inferred from homology"/>
<accession>A0ABW4UHJ5</accession>
<evidence type="ECO:0000313" key="14">
    <source>
        <dbReference type="Proteomes" id="UP001597405"/>
    </source>
</evidence>
<dbReference type="SUPFAM" id="SSF50677">
    <property type="entry name" value="ValRS/IleRS/LeuRS editing domain"/>
    <property type="match status" value="1"/>
</dbReference>
<keyword evidence="2 10" id="KW-0963">Cytoplasm</keyword>
<keyword evidence="3 10" id="KW-0436">Ligase</keyword>
<comment type="caution">
    <text evidence="10">Lacks conserved residue(s) required for the propagation of feature annotation.</text>
</comment>
<name>A0ABW4UHJ5_9HYPH</name>
<dbReference type="InterPro" id="IPR023585">
    <property type="entry name" value="Ile-tRNA-ligase_type1"/>
</dbReference>
<dbReference type="InterPro" id="IPR009080">
    <property type="entry name" value="tRNAsynth_Ia_anticodon-bd"/>
</dbReference>
<keyword evidence="7 10" id="KW-0030">Aminoacyl-tRNA synthetase</keyword>
<evidence type="ECO:0000256" key="9">
    <source>
        <dbReference type="ARBA" id="ARBA00048359"/>
    </source>
</evidence>
<comment type="subunit">
    <text evidence="10">Monomer.</text>
</comment>
<dbReference type="EC" id="6.1.1.5" evidence="10"/>
<dbReference type="HAMAP" id="MF_02002">
    <property type="entry name" value="Ile_tRNA_synth_type1"/>
    <property type="match status" value="1"/>
</dbReference>
<evidence type="ECO:0000256" key="6">
    <source>
        <dbReference type="ARBA" id="ARBA00022917"/>
    </source>
</evidence>
<feature type="binding site" evidence="10">
    <location>
        <position position="613"/>
    </location>
    <ligand>
        <name>L-isoleucyl-5'-AMP</name>
        <dbReference type="ChEBI" id="CHEBI:178002"/>
    </ligand>
</feature>
<dbReference type="NCBIfam" id="TIGR00392">
    <property type="entry name" value="ileS"/>
    <property type="match status" value="1"/>
</dbReference>
<dbReference type="InterPro" id="IPR013155">
    <property type="entry name" value="M/V/L/I-tRNA-synth_anticd-bd"/>
</dbReference>
<gene>
    <name evidence="10 13" type="primary">ileS</name>
    <name evidence="13" type="ORF">ACFSOZ_31665</name>
</gene>
<dbReference type="GO" id="GO:0004822">
    <property type="term" value="F:isoleucine-tRNA ligase activity"/>
    <property type="evidence" value="ECO:0007669"/>
    <property type="project" value="UniProtKB-EC"/>
</dbReference>
<comment type="similarity">
    <text evidence="1 10">Belongs to the class-I aminoacyl-tRNA synthetase family. IleS type 1 subfamily.</text>
</comment>
<comment type="function">
    <text evidence="8 10">Catalyzes the attachment of isoleucine to tRNA(Ile). As IleRS can inadvertently accommodate and process structurally similar amino acids such as valine, to avoid such errors it has two additional distinct tRNA(Ile)-dependent editing activities. One activity is designated as 'pretransfer' editing and involves the hydrolysis of activated Val-AMP. The other activity is designated 'posttransfer' editing and involves deacylation of mischarged Val-tRNA(Ile).</text>
</comment>
<dbReference type="InterPro" id="IPR001412">
    <property type="entry name" value="aa-tRNA-synth_I_CS"/>
</dbReference>
<sequence>MTDQTIDYSKTLYLPQTDFPMRAGLPEKEPLLVQRWQDMDLYRKLRESAAGRAKYVLHDGPPYANGNIHIGHALNKILKDVITRSFQMRGYDSNYVPGWDCHGLPIEWKIEEQYRAKGKNKDEVPVNEFRKECREFAAHWITVQGSEFQRLGVIGDFKNPYTTMAFHAEARIAGELLKFAMSGQLYRGSKPVMWSVVERTALAEAEVEYQDYESDTIWVKFPIVSLVRPVDDGETKLTEGALDLLQAHVVIWTTTPWTIPGNRAVNYSPRIGYGLYEVTAAENAFGPQPGEKLIFADALADESSAKAKVTLNRIRSVSAQELGSLTLSHPFKGFGGGYEFPVPMLAGDHVTDDAGTGFVHTAPGHGREDFDAWTDAAADLRARGIDSAIPFTVDDGGFFTKDAPGLGPDREGGAARVIDDNGKKGNANQAVIDELIKRNALFARGRLKHSYPHSWRSKKPIIFRNTPQWFVYMDKDLGDGSTLRSRALKAIDDTRFVPAAGQNRIRAMIEERPDWVLSRQRAWGVPIAVFADADGNVLKDEAVNQRIMDAFEMEGADAWFAAGAKERFLGNHDASKWKQVMDILDVWFDSGSTHAFTLEDRPDLKWPADVYLEGSDQHRGWFHSSLLESCGTRGRAPYDTVVTHGFTMDEDGRKMSKSLGNTVVPQDVIKQSGADILRLWVVTTDYWEDQRLGKNVLQTNIDAYRKLRNTIRWMLGTLAHDDGEEVPLDKMPELERLMLHRLAELDDVVRSGYDAFEFKRITRMLLDFMVVELSAFYFDIRKDALYCDAPSSVKRKASVQVVRHLFDCLVKWLAPMLPFTMEEAWLDRHPDAVSVHLDQFPQIPADWKNEALAEKWRKVRQVRRVVTGALEIARAQKVIGSSLEAVPVVTINDAALEAAISDVDMAEMAITSDLVIAHGEAPAGAFTLDDVRGVAVVVEKAGERGLVKCARSWRYTADVGQDAAFPDVSARDAAVLHELKALGRL</sequence>
<dbReference type="InterPro" id="IPR033708">
    <property type="entry name" value="Anticodon_Ile_BEm"/>
</dbReference>
<dbReference type="PROSITE" id="PS00178">
    <property type="entry name" value="AA_TRNA_LIGASE_I"/>
    <property type="match status" value="1"/>
</dbReference>
<evidence type="ECO:0000313" key="13">
    <source>
        <dbReference type="EMBL" id="MFD1986993.1"/>
    </source>
</evidence>
<keyword evidence="6 10" id="KW-0648">Protein biosynthesis</keyword>
<comment type="subcellular location">
    <subcellularLocation>
        <location evidence="10">Cytoplasm</location>
    </subcellularLocation>
</comment>
<feature type="binding site" evidence="10">
    <location>
        <position position="657"/>
    </location>
    <ligand>
        <name>ATP</name>
        <dbReference type="ChEBI" id="CHEBI:30616"/>
    </ligand>
</feature>
<dbReference type="PANTHER" id="PTHR42765:SF1">
    <property type="entry name" value="ISOLEUCINE--TRNA LIGASE, MITOCHONDRIAL"/>
    <property type="match status" value="1"/>
</dbReference>
<dbReference type="RefSeq" id="WP_379104656.1">
    <property type="nucleotide sequence ID" value="NZ_JBHUGZ010000025.1"/>
</dbReference>
<dbReference type="Pfam" id="PF00133">
    <property type="entry name" value="tRNA-synt_1"/>
    <property type="match status" value="1"/>
</dbReference>
<keyword evidence="4 10" id="KW-0547">Nucleotide-binding</keyword>
<dbReference type="Pfam" id="PF08264">
    <property type="entry name" value="Anticodon_1"/>
    <property type="match status" value="1"/>
</dbReference>
<reference evidence="14" key="1">
    <citation type="journal article" date="2019" name="Int. J. Syst. Evol. Microbiol.">
        <title>The Global Catalogue of Microorganisms (GCM) 10K type strain sequencing project: providing services to taxonomists for standard genome sequencing and annotation.</title>
        <authorList>
            <consortium name="The Broad Institute Genomics Platform"/>
            <consortium name="The Broad Institute Genome Sequencing Center for Infectious Disease"/>
            <person name="Wu L."/>
            <person name="Ma J."/>
        </authorList>
    </citation>
    <scope>NUCLEOTIDE SEQUENCE [LARGE SCALE GENOMIC DNA]</scope>
    <source>
        <strain evidence="14">CGMCC 1.16225</strain>
    </source>
</reference>
<dbReference type="InterPro" id="IPR050081">
    <property type="entry name" value="Ile-tRNA_ligase"/>
</dbReference>
<feature type="domain" description="Aminoacyl-tRNA synthetase class Ia" evidence="11">
    <location>
        <begin position="33"/>
        <end position="691"/>
    </location>
</feature>
<feature type="short sequence motif" description="'HIGH' region" evidence="10">
    <location>
        <begin position="62"/>
        <end position="72"/>
    </location>
</feature>
<dbReference type="Gene3D" id="1.10.730.20">
    <property type="match status" value="1"/>
</dbReference>
<comment type="catalytic activity">
    <reaction evidence="9 10">
        <text>tRNA(Ile) + L-isoleucine + ATP = L-isoleucyl-tRNA(Ile) + AMP + diphosphate</text>
        <dbReference type="Rhea" id="RHEA:11060"/>
        <dbReference type="Rhea" id="RHEA-COMP:9666"/>
        <dbReference type="Rhea" id="RHEA-COMP:9695"/>
        <dbReference type="ChEBI" id="CHEBI:30616"/>
        <dbReference type="ChEBI" id="CHEBI:33019"/>
        <dbReference type="ChEBI" id="CHEBI:58045"/>
        <dbReference type="ChEBI" id="CHEBI:78442"/>
        <dbReference type="ChEBI" id="CHEBI:78528"/>
        <dbReference type="ChEBI" id="CHEBI:456215"/>
        <dbReference type="EC" id="6.1.1.5"/>
    </reaction>
</comment>
<dbReference type="InterPro" id="IPR009008">
    <property type="entry name" value="Val/Leu/Ile-tRNA-synth_edit"/>
</dbReference>